<dbReference type="Pfam" id="PF23357">
    <property type="entry name" value="DUF7088"/>
    <property type="match status" value="1"/>
</dbReference>
<dbReference type="AlphaFoldDB" id="A0A1M6UXB6"/>
<reference evidence="4 5" key="1">
    <citation type="submission" date="2016-11" db="EMBL/GenBank/DDBJ databases">
        <authorList>
            <person name="Jaros S."/>
            <person name="Januszkiewicz K."/>
            <person name="Wedrychowicz H."/>
        </authorList>
    </citation>
    <scope>NUCLEOTIDE SEQUENCE [LARGE SCALE GENOMIC DNA]</scope>
    <source>
        <strain evidence="4 5">DSM 15480</strain>
    </source>
</reference>
<name>A0A1M6UXB6_9FIRM</name>
<gene>
    <name evidence="4" type="ORF">SAMN02745243_03633</name>
</gene>
<organism evidence="4 5">
    <name type="scientific">Hespellia stercorisuis DSM 15480</name>
    <dbReference type="NCBI Taxonomy" id="1121950"/>
    <lineage>
        <taxon>Bacteria</taxon>
        <taxon>Bacillati</taxon>
        <taxon>Bacillota</taxon>
        <taxon>Clostridia</taxon>
        <taxon>Lachnospirales</taxon>
        <taxon>Lachnospiraceae</taxon>
        <taxon>Hespellia</taxon>
    </lineage>
</organism>
<dbReference type="STRING" id="1121950.SAMN02745243_03633"/>
<dbReference type="EMBL" id="FQZY01000080">
    <property type="protein sequence ID" value="SHK73889.1"/>
    <property type="molecule type" value="Genomic_DNA"/>
</dbReference>
<feature type="domain" description="DUF7088" evidence="3">
    <location>
        <begin position="52"/>
        <end position="145"/>
    </location>
</feature>
<evidence type="ECO:0000256" key="1">
    <source>
        <dbReference type="SAM" id="Phobius"/>
    </source>
</evidence>
<dbReference type="RefSeq" id="WP_073112942.1">
    <property type="nucleotide sequence ID" value="NZ_FQZY01000080.1"/>
</dbReference>
<feature type="transmembrane region" description="Helical" evidence="1">
    <location>
        <begin position="20"/>
        <end position="40"/>
    </location>
</feature>
<keyword evidence="1" id="KW-0812">Transmembrane</keyword>
<dbReference type="InterPro" id="IPR019196">
    <property type="entry name" value="ABC_transp_unknown"/>
</dbReference>
<keyword evidence="1" id="KW-1133">Transmembrane helix</keyword>
<evidence type="ECO:0000313" key="5">
    <source>
        <dbReference type="Proteomes" id="UP000184301"/>
    </source>
</evidence>
<proteinExistence type="predicted"/>
<evidence type="ECO:0000313" key="4">
    <source>
        <dbReference type="EMBL" id="SHK73889.1"/>
    </source>
</evidence>
<sequence>MEKIKNIFKTSQTKNGSFSVGLVAIVIAIIVVANLIVGQLPEKIRNIDISSNNLYEITDTSRKLVKNLDHKIKFTVLATKSSTDERITTFISKYAGLSKKISVEWIDPTLHPTALDEYDAEQNTIVVSCPDMDKTTTVAFSDIIVTDQMSAYYSGTASETSFDGEGQLTSAVNYVTNDTSYNIYRTTGHGEATFSTTVSDLLSKASYNVNEVNLVMDAAIPDDCDLLLMYAPTKDLSDDEAAAVTKYLAAGGKVMIIMADAESVDTPNINAIMKTYGMAPTDGYIADTTRCYQGNYYYIFPLLSVSDEMASGISSQMILLINAHGLTDVTPERDTITETPFMTTSSSGYAVTQDGQTQGTYTLGAVATEKTDDKMARLTVISSASMIDAQVTDSFTTLENTTLFMNAVTSNFEGASNISIEAKSLTTETNTMQHGGVISLVLIFVVPFVVLIAGFVVWFRRRKA</sequence>
<feature type="transmembrane region" description="Helical" evidence="1">
    <location>
        <begin position="437"/>
        <end position="459"/>
    </location>
</feature>
<dbReference type="Proteomes" id="UP000184301">
    <property type="component" value="Unassembled WGS sequence"/>
</dbReference>
<protein>
    <submittedName>
        <fullName evidence="4">ABC-2 type transport system permease protein</fullName>
    </submittedName>
</protein>
<dbReference type="Pfam" id="PF09822">
    <property type="entry name" value="ABC_transp_aux"/>
    <property type="match status" value="1"/>
</dbReference>
<dbReference type="InterPro" id="IPR055396">
    <property type="entry name" value="DUF7088"/>
</dbReference>
<keyword evidence="5" id="KW-1185">Reference proteome</keyword>
<accession>A0A1M6UXB6</accession>
<evidence type="ECO:0000259" key="3">
    <source>
        <dbReference type="Pfam" id="PF23357"/>
    </source>
</evidence>
<feature type="domain" description="ABC-type uncharacterised transport system" evidence="2">
    <location>
        <begin position="186"/>
        <end position="287"/>
    </location>
</feature>
<dbReference type="OrthoDB" id="9766228at2"/>
<keyword evidence="1" id="KW-0472">Membrane</keyword>
<evidence type="ECO:0000259" key="2">
    <source>
        <dbReference type="Pfam" id="PF09822"/>
    </source>
</evidence>